<dbReference type="EMBL" id="AMFJ01036055">
    <property type="protein sequence ID" value="EKD25462.1"/>
    <property type="molecule type" value="Genomic_DNA"/>
</dbReference>
<comment type="caution">
    <text evidence="1">The sequence shown here is derived from an EMBL/GenBank/DDBJ whole genome shotgun (WGS) entry which is preliminary data.</text>
</comment>
<name>K1XJT6_9BACT</name>
<accession>K1XJT6</accession>
<dbReference type="AlphaFoldDB" id="K1XJT6"/>
<proteinExistence type="predicted"/>
<organism evidence="1">
    <name type="scientific">uncultured bacterium</name>
    <name type="common">gcode 4</name>
    <dbReference type="NCBI Taxonomy" id="1234023"/>
    <lineage>
        <taxon>Bacteria</taxon>
        <taxon>environmental samples</taxon>
    </lineage>
</organism>
<sequence>MTEKTSGDMFSLIQTRGAMGAVLEVLRASSIPRTKANYERIKAKLLSFPTDMVDVRIFQEHLQEVLEEEEAIIVLFKKNKGTKNEKTEKIGYKKEFQKGLSYYIGTNHAALSKIYVHWNEDKKFLFDNIDCLKKQGFWVKQNGNDCIPNVFCLTIFLYNPEDKKIMEGEISIYIGYASSKN</sequence>
<reference evidence="1" key="1">
    <citation type="journal article" date="2012" name="Science">
        <title>Fermentation, hydrogen, and sulfur metabolism in multiple uncultivated bacterial phyla.</title>
        <authorList>
            <person name="Wrighton K.C."/>
            <person name="Thomas B.C."/>
            <person name="Sharon I."/>
            <person name="Miller C.S."/>
            <person name="Castelle C.J."/>
            <person name="VerBerkmoes N.C."/>
            <person name="Wilkins M.J."/>
            <person name="Hettich R.L."/>
            <person name="Lipton M.S."/>
            <person name="Williams K.H."/>
            <person name="Long P.E."/>
            <person name="Banfield J.F."/>
        </authorList>
    </citation>
    <scope>NUCLEOTIDE SEQUENCE [LARGE SCALE GENOMIC DNA]</scope>
</reference>
<gene>
    <name evidence="1" type="ORF">ACD_80C00048G0007</name>
</gene>
<protein>
    <submittedName>
        <fullName evidence="1">Uncharacterized protein</fullName>
    </submittedName>
</protein>
<evidence type="ECO:0000313" key="1">
    <source>
        <dbReference type="EMBL" id="EKD25462.1"/>
    </source>
</evidence>